<dbReference type="Gene3D" id="6.10.140.480">
    <property type="match status" value="1"/>
</dbReference>
<dbReference type="NCBIfam" id="TIGR01216">
    <property type="entry name" value="ATP_synt_epsi"/>
    <property type="match status" value="1"/>
</dbReference>
<dbReference type="GO" id="GO:0005524">
    <property type="term" value="F:ATP binding"/>
    <property type="evidence" value="ECO:0007669"/>
    <property type="project" value="UniProtKB-UniRule"/>
</dbReference>
<gene>
    <name evidence="11 14" type="primary">atpE</name>
</gene>
<keyword evidence="5 11" id="KW-0375">Hydrogen ion transport</keyword>
<evidence type="ECO:0000256" key="11">
    <source>
        <dbReference type="HAMAP-Rule" id="MF_00530"/>
    </source>
</evidence>
<evidence type="ECO:0000313" key="14">
    <source>
        <dbReference type="EMBL" id="ALV90144.1"/>
    </source>
</evidence>
<reference evidence="15" key="2">
    <citation type="journal article" date="2021" name="Taxon">
        <title>Node ages, relationships, and phylogenomic incongruence in an ancient gymnosperm lineage -Phylogeny of Ephedra revisited.</title>
        <authorList>
            <person name="Rydin C."/>
            <person name="Blokzijl R."/>
            <person name="Thureborn O."/>
            <person name="Wikstroem N."/>
        </authorList>
    </citation>
    <scope>NUCLEOTIDE SEQUENCE</scope>
</reference>
<dbReference type="SUPFAM" id="SSF51344">
    <property type="entry name" value="Epsilon subunit of F1F0-ATP synthase N-terminal domain"/>
    <property type="match status" value="1"/>
</dbReference>
<evidence type="ECO:0000256" key="5">
    <source>
        <dbReference type="ARBA" id="ARBA00022781"/>
    </source>
</evidence>
<evidence type="ECO:0000256" key="10">
    <source>
        <dbReference type="ARBA" id="ARBA00023310"/>
    </source>
</evidence>
<dbReference type="GO" id="GO:0045259">
    <property type="term" value="C:proton-transporting ATP synthase complex"/>
    <property type="evidence" value="ECO:0007669"/>
    <property type="project" value="UniProtKB-KW"/>
</dbReference>
<keyword evidence="4 12" id="KW-0934">Plastid</keyword>
<dbReference type="HAMAP" id="MF_00530">
    <property type="entry name" value="ATP_synth_epsil_bac"/>
    <property type="match status" value="1"/>
</dbReference>
<comment type="subcellular location">
    <subcellularLocation>
        <location evidence="1">Membrane</location>
        <topology evidence="1">Peripheral membrane protein</topology>
    </subcellularLocation>
    <subcellularLocation>
        <location evidence="11">Plastid</location>
        <location evidence="11">Chloroplast thylakoid membrane</location>
        <topology evidence="11">Peripheral membrane protein</topology>
    </subcellularLocation>
</comment>
<proteinExistence type="inferred from homology"/>
<keyword evidence="8 11" id="KW-0472">Membrane</keyword>
<evidence type="ECO:0000256" key="2">
    <source>
        <dbReference type="ARBA" id="ARBA00005712"/>
    </source>
</evidence>
<dbReference type="AlphaFoldDB" id="A0A0U3T639"/>
<dbReference type="InterPro" id="IPR001469">
    <property type="entry name" value="ATP_synth_F1_dsu/esu"/>
</dbReference>
<dbReference type="PANTHER" id="PTHR13822:SF10">
    <property type="entry name" value="ATP SYNTHASE EPSILON CHAIN, CHLOROPLASTIC"/>
    <property type="match status" value="1"/>
</dbReference>
<comment type="similarity">
    <text evidence="2 11 12">Belongs to the ATPase epsilon chain family.</text>
</comment>
<evidence type="ECO:0000256" key="1">
    <source>
        <dbReference type="ARBA" id="ARBA00004170"/>
    </source>
</evidence>
<keyword evidence="3 11" id="KW-0813">Transport</keyword>
<dbReference type="InterPro" id="IPR036771">
    <property type="entry name" value="ATPsynth_dsu/esu_N"/>
</dbReference>
<dbReference type="EMBL" id="MG594464">
    <property type="protein sequence ID" value="QXG16887.1"/>
    <property type="molecule type" value="Genomic_DNA"/>
</dbReference>
<feature type="domain" description="ATP synthase F1 complex delta/epsilon subunit N-terminal" evidence="13">
    <location>
        <begin position="3"/>
        <end position="81"/>
    </location>
</feature>
<dbReference type="GeneID" id="26889575"/>
<dbReference type="Pfam" id="PF02823">
    <property type="entry name" value="ATP-synt_DE_N"/>
    <property type="match status" value="1"/>
</dbReference>
<keyword evidence="6 11" id="KW-0406">Ion transport</keyword>
<dbReference type="Gene3D" id="2.60.15.10">
    <property type="entry name" value="F0F1 ATP synthase delta/epsilon subunit, N-terminal"/>
    <property type="match status" value="1"/>
</dbReference>
<dbReference type="RefSeq" id="YP_009231428.1">
    <property type="nucleotide sequence ID" value="NC_029347.1"/>
</dbReference>
<evidence type="ECO:0000256" key="9">
    <source>
        <dbReference type="ARBA" id="ARBA00023196"/>
    </source>
</evidence>
<dbReference type="CDD" id="cd12152">
    <property type="entry name" value="F1-ATPase_delta"/>
    <property type="match status" value="1"/>
</dbReference>
<protein>
    <recommendedName>
        <fullName evidence="11 12">ATP synthase epsilon chain, chloroplastic</fullName>
    </recommendedName>
    <alternativeName>
        <fullName evidence="11">ATP synthase F1 sector epsilon subunit</fullName>
    </alternativeName>
    <alternativeName>
        <fullName evidence="11">F-ATPase epsilon subunit</fullName>
    </alternativeName>
</protein>
<name>A0A0U3T639_9SPER</name>
<organism evidence="14">
    <name type="scientific">Ephedra foeminea</name>
    <dbReference type="NCBI Taxonomy" id="157595"/>
    <lineage>
        <taxon>Eukaryota</taxon>
        <taxon>Viridiplantae</taxon>
        <taxon>Streptophyta</taxon>
        <taxon>Embryophyta</taxon>
        <taxon>Tracheophyta</taxon>
        <taxon>Spermatophyta</taxon>
        <taxon>Gnetopsida</taxon>
        <taxon>Gnetidae</taxon>
        <taxon>Ephedrales</taxon>
        <taxon>Ephedraceae</taxon>
        <taxon>Ephedra</taxon>
    </lineage>
</organism>
<evidence type="ECO:0000256" key="3">
    <source>
        <dbReference type="ARBA" id="ARBA00022448"/>
    </source>
</evidence>
<keyword evidence="9 11" id="KW-0139">CF(1)</keyword>
<comment type="function">
    <text evidence="11 12">Produces ATP from ADP in the presence of a proton gradient across the membrane.</text>
</comment>
<dbReference type="FunFam" id="2.60.15.10:FF:000002">
    <property type="entry name" value="ATP synthase epsilon chain, chloroplastic"/>
    <property type="match status" value="1"/>
</dbReference>
<evidence type="ECO:0000313" key="15">
    <source>
        <dbReference type="EMBL" id="QXG16820.1"/>
    </source>
</evidence>
<accession>A0A0U3T639</accession>
<evidence type="ECO:0000256" key="12">
    <source>
        <dbReference type="RuleBase" id="RU003655"/>
    </source>
</evidence>
<keyword evidence="14" id="KW-0150">Chloroplast</keyword>
<dbReference type="PANTHER" id="PTHR13822">
    <property type="entry name" value="ATP SYNTHASE DELTA/EPSILON CHAIN"/>
    <property type="match status" value="1"/>
</dbReference>
<sequence>MTLNLRVLTPTRVVWDSQVKEIILSTNSGKIGILPNHASLVTAVDIAVMKIRINEKWSTIALMGGFAKIEQNQIILWVNDAEKGVDIDPQEAQEVFQQAKANANRVLGKRQKIEVDLAIKRARTRLEAINAVLPN</sequence>
<keyword evidence="7 11" id="KW-0793">Thylakoid</keyword>
<dbReference type="GO" id="GO:0046933">
    <property type="term" value="F:proton-transporting ATP synthase activity, rotational mechanism"/>
    <property type="evidence" value="ECO:0007669"/>
    <property type="project" value="UniProtKB-UniRule"/>
</dbReference>
<dbReference type="InterPro" id="IPR020546">
    <property type="entry name" value="ATP_synth_F1_dsu/esu_N"/>
</dbReference>
<evidence type="ECO:0000259" key="13">
    <source>
        <dbReference type="Pfam" id="PF02823"/>
    </source>
</evidence>
<comment type="subunit">
    <text evidence="11 12">F-type ATPases have 2 components, CF(1) - the catalytic core - and CF(0) - the membrane proton channel. CF(1) has five subunits: alpha(3), beta(3), gamma(1), delta(1), epsilon(1). CF(0) has three main subunits: a, b and c.</text>
</comment>
<dbReference type="EMBL" id="KT934791">
    <property type="protein sequence ID" value="ALV90144.1"/>
    <property type="molecule type" value="Genomic_DNA"/>
</dbReference>
<evidence type="ECO:0000256" key="8">
    <source>
        <dbReference type="ARBA" id="ARBA00023136"/>
    </source>
</evidence>
<evidence type="ECO:0000256" key="4">
    <source>
        <dbReference type="ARBA" id="ARBA00022640"/>
    </source>
</evidence>
<keyword evidence="10 11" id="KW-0066">ATP synthesis</keyword>
<evidence type="ECO:0000256" key="7">
    <source>
        <dbReference type="ARBA" id="ARBA00023078"/>
    </source>
</evidence>
<dbReference type="EMBL" id="MG594463">
    <property type="protein sequence ID" value="QXG16820.1"/>
    <property type="molecule type" value="Genomic_DNA"/>
</dbReference>
<reference evidence="14" key="1">
    <citation type="journal article" date="2015" name="Mitochondrial DNA">
        <title>The chloroplast genome of Ephedra foeminea (Ephedraceae, Gnetales), an entomophilous gymnosperm endemic to the Mediterranean area.</title>
        <authorList>
            <person name="Hou C."/>
            <person name="Wikstrom N."/>
            <person name="Rydin C."/>
        </authorList>
    </citation>
    <scope>NUCLEOTIDE SEQUENCE</scope>
</reference>
<geneLocation type="chloroplast" evidence="14"/>
<evidence type="ECO:0000256" key="6">
    <source>
        <dbReference type="ARBA" id="ARBA00023065"/>
    </source>
</evidence>
<dbReference type="GO" id="GO:0009535">
    <property type="term" value="C:chloroplast thylakoid membrane"/>
    <property type="evidence" value="ECO:0007669"/>
    <property type="project" value="UniProtKB-SubCell"/>
</dbReference>